<feature type="transmembrane region" description="Helical" evidence="12">
    <location>
        <begin position="270"/>
        <end position="292"/>
    </location>
</feature>
<organism evidence="13 14">
    <name type="scientific">Aspergillus lentulus</name>
    <dbReference type="NCBI Taxonomy" id="293939"/>
    <lineage>
        <taxon>Eukaryota</taxon>
        <taxon>Fungi</taxon>
        <taxon>Dikarya</taxon>
        <taxon>Ascomycota</taxon>
        <taxon>Pezizomycotina</taxon>
        <taxon>Eurotiomycetes</taxon>
        <taxon>Eurotiomycetidae</taxon>
        <taxon>Eurotiales</taxon>
        <taxon>Aspergillaceae</taxon>
        <taxon>Aspergillus</taxon>
        <taxon>Aspergillus subgen. Fumigati</taxon>
    </lineage>
</organism>
<evidence type="ECO:0000256" key="9">
    <source>
        <dbReference type="ARBA" id="ARBA00023136"/>
    </source>
</evidence>
<keyword evidence="4 12" id="KW-0328">Glycosyltransferase</keyword>
<feature type="transmembrane region" description="Helical" evidence="12">
    <location>
        <begin position="6"/>
        <end position="25"/>
    </location>
</feature>
<dbReference type="Proteomes" id="UP000051487">
    <property type="component" value="Unassembled WGS sequence"/>
</dbReference>
<protein>
    <recommendedName>
        <fullName evidence="12">Mannosyltransferase</fullName>
        <ecNumber evidence="12">2.4.1.-</ecNumber>
    </recommendedName>
</protein>
<sequence length="573" mass="63536">MGSNVVFLLLIVSLPVLVCLHLLVAPYTKVEESFHIQAVHDILKYGIPTGDVSGILAHYDHSTFPGAVPRTFVGSVVLAGLSQPFIWLNEKIDKQALARGILGLFNAASLISFALGVRRAFGKTTAIWYLLFQASQFHIIYYASRTLSNMFAFGITTLAMRALLPEPVASDVYRKRCRVGLFLLTIAGIIFRSELALLLAAHTLFLFATGRIRIAQEIIPAGALGLVVGLAITVLVDSFFWQQFPLWPELAAFKFNVISGQASAWGTHPWHFYFSSAIPRLLLNPLTYLLALPFALTHPSTRSSAAYMLIPSLAFVAIYSAQPHKEWRFIAYTIPPLTAAAAQGASYIWTHRTKSNVYRLLSLALIASTAASFLLSNFVLLPASSANYPGARALNVLHSRADNTKPVINVYLGNLACQTGVTRFLEMPPPQVSMETAQSSEPAALERAGSGSGSVWRYDKTEDETAKAFPPFWKRFDYVLIEPSEEKKVRRASGRPQSWEEVEVINGFAGLRVLRPGDEATGQLEERVSGLVLGPEGARYWTTVRDYARKHVTRGWWAELRMEPKIKILRRIR</sequence>
<gene>
    <name evidence="13" type="ORF">ALT_5726</name>
</gene>
<evidence type="ECO:0000256" key="3">
    <source>
        <dbReference type="ARBA" id="ARBA00007063"/>
    </source>
</evidence>
<evidence type="ECO:0000256" key="11">
    <source>
        <dbReference type="ARBA" id="ARBA00048899"/>
    </source>
</evidence>
<feature type="transmembrane region" description="Helical" evidence="12">
    <location>
        <begin position="181"/>
        <end position="207"/>
    </location>
</feature>
<comment type="function">
    <text evidence="10">Mannosyltransferase that operates in the biosynthetic pathway of dolichol-linked oligosaccharides, the glycan precursors employed in protein asparagine (N)-glycosylation. The assembly of dolichol-linked oligosaccharides begins on the cytosolic side of the endoplasmic reticulum membrane and finishes in its lumen. The sequential addition of sugars to dolichol pyrophosphate produces dolichol-linked oligosaccharides containing fourteen sugars, including two GlcNAcs, nine mannoses and three glucoses. Once assembled, the oligosaccharide is transferred from the lipid to nascent proteins by oligosaccharyltransferases. In the lumen of the endoplasmic reticulum, adds the eighth mannose residue in an alpha-1,6 linkage onto Man(7)GlcNAc(2)-PP-dolichol to produce Man(8)GlcNAc(2)-PP-dolichol.</text>
</comment>
<keyword evidence="9 12" id="KW-0472">Membrane</keyword>
<evidence type="ECO:0000256" key="5">
    <source>
        <dbReference type="ARBA" id="ARBA00022679"/>
    </source>
</evidence>
<evidence type="ECO:0000256" key="8">
    <source>
        <dbReference type="ARBA" id="ARBA00022989"/>
    </source>
</evidence>
<keyword evidence="8 12" id="KW-1133">Transmembrane helix</keyword>
<evidence type="ECO:0000256" key="2">
    <source>
        <dbReference type="ARBA" id="ARBA00004922"/>
    </source>
</evidence>
<name>A0AAN4TBD7_ASPLE</name>
<feature type="transmembrane region" description="Helical" evidence="12">
    <location>
        <begin position="219"/>
        <end position="241"/>
    </location>
</feature>
<dbReference type="PANTHER" id="PTHR22760:SF1">
    <property type="entry name" value="DOL-P-MAN:MAN(7)GLCNAC(2)-PP-DOL ALPHA-1,6-MANNOSYLTRANSFERASE"/>
    <property type="match status" value="1"/>
</dbReference>
<dbReference type="EMBL" id="BCLY01000009">
    <property type="protein sequence ID" value="GAQ08405.1"/>
    <property type="molecule type" value="Genomic_DNA"/>
</dbReference>
<evidence type="ECO:0000256" key="1">
    <source>
        <dbReference type="ARBA" id="ARBA00004477"/>
    </source>
</evidence>
<keyword evidence="5" id="KW-0808">Transferase</keyword>
<evidence type="ECO:0000313" key="13">
    <source>
        <dbReference type="EMBL" id="GAQ08405.1"/>
    </source>
</evidence>
<evidence type="ECO:0000256" key="4">
    <source>
        <dbReference type="ARBA" id="ARBA00022676"/>
    </source>
</evidence>
<comment type="similarity">
    <text evidence="3 12">Belongs to the glycosyltransferase 22 family.</text>
</comment>
<feature type="transmembrane region" description="Helical" evidence="12">
    <location>
        <begin position="304"/>
        <end position="321"/>
    </location>
</feature>
<proteinExistence type="inferred from homology"/>
<dbReference type="Pfam" id="PF03901">
    <property type="entry name" value="Glyco_transf_22"/>
    <property type="match status" value="1"/>
</dbReference>
<evidence type="ECO:0000313" key="14">
    <source>
        <dbReference type="Proteomes" id="UP000051487"/>
    </source>
</evidence>
<reference evidence="13 14" key="1">
    <citation type="submission" date="2015-11" db="EMBL/GenBank/DDBJ databases">
        <title>Aspergillus lentulus strain IFM 54703T.</title>
        <authorList>
            <person name="Kusuya Y."/>
            <person name="Sakai K."/>
            <person name="Kamei K."/>
            <person name="Takahashi H."/>
            <person name="Yaguchi T."/>
        </authorList>
    </citation>
    <scope>NUCLEOTIDE SEQUENCE [LARGE SCALE GENOMIC DNA]</scope>
    <source>
        <strain evidence="13 14">IFM 54703</strain>
    </source>
</reference>
<evidence type="ECO:0000256" key="12">
    <source>
        <dbReference type="RuleBase" id="RU363075"/>
    </source>
</evidence>
<dbReference type="GO" id="GO:0052917">
    <property type="term" value="F:dol-P-Man:Man(7)GlcNAc(2)-PP-Dol alpha-1,6-mannosyltransferase activity"/>
    <property type="evidence" value="ECO:0007669"/>
    <property type="project" value="UniProtKB-EC"/>
</dbReference>
<dbReference type="AlphaFoldDB" id="A0AAN4TBD7"/>
<accession>A0AAN4TBD7</accession>
<dbReference type="GO" id="GO:0005789">
    <property type="term" value="C:endoplasmic reticulum membrane"/>
    <property type="evidence" value="ECO:0007669"/>
    <property type="project" value="UniProtKB-SubCell"/>
</dbReference>
<dbReference type="GO" id="GO:0006487">
    <property type="term" value="P:protein N-linked glycosylation"/>
    <property type="evidence" value="ECO:0007669"/>
    <property type="project" value="TreeGrafter"/>
</dbReference>
<comment type="subcellular location">
    <subcellularLocation>
        <location evidence="1 12">Endoplasmic reticulum membrane</location>
        <topology evidence="1 12">Multi-pass membrane protein</topology>
    </subcellularLocation>
</comment>
<keyword evidence="7 12" id="KW-0256">Endoplasmic reticulum</keyword>
<evidence type="ECO:0000256" key="7">
    <source>
        <dbReference type="ARBA" id="ARBA00022824"/>
    </source>
</evidence>
<evidence type="ECO:0000256" key="6">
    <source>
        <dbReference type="ARBA" id="ARBA00022692"/>
    </source>
</evidence>
<comment type="pathway">
    <text evidence="2">Protein modification; protein glycosylation.</text>
</comment>
<comment type="catalytic activity">
    <reaction evidence="11">
        <text>an alpha-D-Man-(1-&gt;2)-alpha-D-Man-(1-&gt;2)-alpha-D-Man-(1-&gt;3)-[alpha-D-Man-(1-&gt;2)-alpha-D-Man-(1-&gt;3)-alpha-D-Man-(1-&gt;6)]-beta-D-Man-(1-&gt;4)-beta-D-GlcNAc-(1-&gt;4)-alpha-D-GlcNAc-diphospho-di-trans,poly-cis-dolichol + a di-trans,poly-cis-dolichyl beta-D-mannosyl phosphate = an alpha-D-Man-(1-&gt;2)-alpha-D-Man-(1-&gt;2)-alpha-D-Man-(1-&gt;3)-[alpha-D-Man-(1-&gt;2)-alpha-D-Man-(1-&gt;3)-[alpha-D-Man-(1-&gt;6)]-alpha-D-Man-(1-&gt;6)]-beta-D-Man-(1-&gt;4)-beta-D-GlcNAc-(1-&gt;4)-alpha-D-GlcNAc-diphospho-di-trans,poly-cis-dolichol + a di-trans,poly-cis-dolichyl phosphate + H(+)</text>
        <dbReference type="Rhea" id="RHEA:29535"/>
        <dbReference type="Rhea" id="RHEA-COMP:19498"/>
        <dbReference type="Rhea" id="RHEA-COMP:19501"/>
        <dbReference type="Rhea" id="RHEA-COMP:19518"/>
        <dbReference type="Rhea" id="RHEA-COMP:19519"/>
        <dbReference type="ChEBI" id="CHEBI:15378"/>
        <dbReference type="ChEBI" id="CHEBI:57683"/>
        <dbReference type="ChEBI" id="CHEBI:58211"/>
        <dbReference type="ChEBI" id="CHEBI:132517"/>
        <dbReference type="ChEBI" id="CHEBI:132519"/>
        <dbReference type="EC" id="2.4.1.260"/>
    </reaction>
    <physiologicalReaction direction="left-to-right" evidence="11">
        <dbReference type="Rhea" id="RHEA:29536"/>
    </physiologicalReaction>
</comment>
<dbReference type="EC" id="2.4.1.-" evidence="12"/>
<feature type="transmembrane region" description="Helical" evidence="12">
    <location>
        <begin position="360"/>
        <end position="381"/>
    </location>
</feature>
<feature type="transmembrane region" description="Helical" evidence="12">
    <location>
        <begin position="96"/>
        <end position="114"/>
    </location>
</feature>
<dbReference type="PANTHER" id="PTHR22760">
    <property type="entry name" value="GLYCOSYLTRANSFERASE"/>
    <property type="match status" value="1"/>
</dbReference>
<dbReference type="InterPro" id="IPR005599">
    <property type="entry name" value="GPI_mannosylTrfase"/>
</dbReference>
<keyword evidence="6 12" id="KW-0812">Transmembrane</keyword>
<evidence type="ECO:0000256" key="10">
    <source>
        <dbReference type="ARBA" id="ARBA00044721"/>
    </source>
</evidence>
<comment type="caution">
    <text evidence="13">The sequence shown here is derived from an EMBL/GenBank/DDBJ whole genome shotgun (WGS) entry which is preliminary data.</text>
</comment>
<feature type="transmembrane region" description="Helical" evidence="12">
    <location>
        <begin position="327"/>
        <end position="348"/>
    </location>
</feature>